<dbReference type="InterPro" id="IPR008969">
    <property type="entry name" value="CarboxyPept-like_regulatory"/>
</dbReference>
<keyword evidence="7 10" id="KW-0472">Membrane</keyword>
<dbReference type="EMBL" id="RPDH01000003">
    <property type="protein sequence ID" value="RPE05485.1"/>
    <property type="molecule type" value="Genomic_DNA"/>
</dbReference>
<dbReference type="Gene3D" id="2.170.130.10">
    <property type="entry name" value="TonB-dependent receptor, plug domain"/>
    <property type="match status" value="1"/>
</dbReference>
<dbReference type="InterPro" id="IPR036942">
    <property type="entry name" value="Beta-barrel_TonB_sf"/>
</dbReference>
<evidence type="ECO:0000256" key="9">
    <source>
        <dbReference type="ARBA" id="ARBA00023237"/>
    </source>
</evidence>
<dbReference type="PANTHER" id="PTHR30069:SF29">
    <property type="entry name" value="HEMOGLOBIN AND HEMOGLOBIN-HAPTOGLOBIN-BINDING PROTEIN 1-RELATED"/>
    <property type="match status" value="1"/>
</dbReference>
<evidence type="ECO:0000256" key="7">
    <source>
        <dbReference type="ARBA" id="ARBA00023136"/>
    </source>
</evidence>
<organism evidence="15 16">
    <name type="scientific">Chitinophaga lutea</name>
    <dbReference type="NCBI Taxonomy" id="2488634"/>
    <lineage>
        <taxon>Bacteria</taxon>
        <taxon>Pseudomonadati</taxon>
        <taxon>Bacteroidota</taxon>
        <taxon>Chitinophagia</taxon>
        <taxon>Chitinophagales</taxon>
        <taxon>Chitinophagaceae</taxon>
        <taxon>Chitinophaga</taxon>
    </lineage>
</organism>
<evidence type="ECO:0000256" key="12">
    <source>
        <dbReference type="SAM" id="SignalP"/>
    </source>
</evidence>
<evidence type="ECO:0000256" key="10">
    <source>
        <dbReference type="PROSITE-ProRule" id="PRU01360"/>
    </source>
</evidence>
<evidence type="ECO:0000256" key="1">
    <source>
        <dbReference type="ARBA" id="ARBA00004571"/>
    </source>
</evidence>
<dbReference type="Gene3D" id="2.60.40.1120">
    <property type="entry name" value="Carboxypeptidase-like, regulatory domain"/>
    <property type="match status" value="1"/>
</dbReference>
<dbReference type="GO" id="GO:0015344">
    <property type="term" value="F:siderophore uptake transmembrane transporter activity"/>
    <property type="evidence" value="ECO:0007669"/>
    <property type="project" value="TreeGrafter"/>
</dbReference>
<comment type="caution">
    <text evidence="15">The sequence shown here is derived from an EMBL/GenBank/DDBJ whole genome shotgun (WGS) entry which is preliminary data.</text>
</comment>
<evidence type="ECO:0000256" key="8">
    <source>
        <dbReference type="ARBA" id="ARBA00023170"/>
    </source>
</evidence>
<keyword evidence="3 10" id="KW-1134">Transmembrane beta strand</keyword>
<dbReference type="RefSeq" id="WP_123849129.1">
    <property type="nucleotide sequence ID" value="NZ_RPDH01000003.1"/>
</dbReference>
<dbReference type="SUPFAM" id="SSF56935">
    <property type="entry name" value="Porins"/>
    <property type="match status" value="1"/>
</dbReference>
<dbReference type="GO" id="GO:0009279">
    <property type="term" value="C:cell outer membrane"/>
    <property type="evidence" value="ECO:0007669"/>
    <property type="project" value="UniProtKB-SubCell"/>
</dbReference>
<feature type="domain" description="TonB-dependent receptor plug" evidence="14">
    <location>
        <begin position="124"/>
        <end position="226"/>
    </location>
</feature>
<evidence type="ECO:0000256" key="4">
    <source>
        <dbReference type="ARBA" id="ARBA00022692"/>
    </source>
</evidence>
<keyword evidence="8 15" id="KW-0675">Receptor</keyword>
<keyword evidence="9 10" id="KW-0998">Cell outer membrane</keyword>
<dbReference type="GO" id="GO:0044718">
    <property type="term" value="P:siderophore transmembrane transport"/>
    <property type="evidence" value="ECO:0007669"/>
    <property type="project" value="TreeGrafter"/>
</dbReference>
<evidence type="ECO:0000256" key="2">
    <source>
        <dbReference type="ARBA" id="ARBA00022448"/>
    </source>
</evidence>
<dbReference type="InterPro" id="IPR039426">
    <property type="entry name" value="TonB-dep_rcpt-like"/>
</dbReference>
<dbReference type="PANTHER" id="PTHR30069">
    <property type="entry name" value="TONB-DEPENDENT OUTER MEMBRANE RECEPTOR"/>
    <property type="match status" value="1"/>
</dbReference>
<keyword evidence="16" id="KW-1185">Reference proteome</keyword>
<dbReference type="PROSITE" id="PS52016">
    <property type="entry name" value="TONB_DEPENDENT_REC_3"/>
    <property type="match status" value="1"/>
</dbReference>
<evidence type="ECO:0000256" key="5">
    <source>
        <dbReference type="ARBA" id="ARBA00022729"/>
    </source>
</evidence>
<evidence type="ECO:0000256" key="11">
    <source>
        <dbReference type="RuleBase" id="RU003357"/>
    </source>
</evidence>
<dbReference type="Pfam" id="PF00593">
    <property type="entry name" value="TonB_dep_Rec_b-barrel"/>
    <property type="match status" value="1"/>
</dbReference>
<keyword evidence="4 10" id="KW-0812">Transmembrane</keyword>
<sequence length="789" mass="87945">MTKRLLFVLLCCVVSHCAFAQGNVIRGRVLDQQRFTPLGQVTVHIRESGVSTQTGANGVFEFKKINTGTYTLQFSFVGYRPVERTVRVDKTGLSVEVAMEAVSTELSGVTVTGLSEEQAAARKVRNNVMPVTILSGRQIENRASNLNELLARQTGVQIRRTGGLGSEARISVRGLEGRRVQIFIDGNPLNTPDGSLGINDLPLQIIERIEIYKGTIPAWLGGDGLGSAVNVVIKHRDVSYIDATASYQSYNTLNTGLILKKTFDKAGIEAGAGIFTNSSDNDYTMESPFQPGLKIRRDHDRFRSILAGASIRFHKLWFDEVELEGAYVDVDKELQGVQRNIRHIESHGKTGVAILSAKKKGLLDNRLSFKYNAALANINVRFVDTSSYSYDWEGIRSPSIYGKGEMGIGPNLTTTVQKEFRQLANVNFELNEVFTLNLNNTLRKGDFEPEDDVANAFAGKNLFNHPGKLFNTITGLTLESRLLQERLLLSAAVKHYYSEVQGYNTNIYLHAPPDRVRNITNTAGYNAGMRYSFTPEWMVKASYERAVRLPLNAELFGDGALITPAISLQPERANNYTAGVIFDKTNGAGNRLQLDANAFYMRVNDMIQLAGTGGLTTGYVNYANVDILGVDAEAKLDVTKHVYVSANVTWQRLRDISQYLPGTDKVDNPTYLLQIPNVPELFGNWNVEFHKTGLLARGAKTRLIYEGSFTNEYSYGFNISRYDQFFIPAYVAHNLVIEQSFHDERYTITGEVHNITNENILNNWNMPLPGRTFRIKLRYLLIGKAGHGH</sequence>
<evidence type="ECO:0000259" key="14">
    <source>
        <dbReference type="Pfam" id="PF07715"/>
    </source>
</evidence>
<dbReference type="Pfam" id="PF07715">
    <property type="entry name" value="Plug"/>
    <property type="match status" value="1"/>
</dbReference>
<dbReference type="OrthoDB" id="9812892at2"/>
<dbReference type="SUPFAM" id="SSF49464">
    <property type="entry name" value="Carboxypeptidase regulatory domain-like"/>
    <property type="match status" value="1"/>
</dbReference>
<comment type="similarity">
    <text evidence="10 11">Belongs to the TonB-dependent receptor family.</text>
</comment>
<evidence type="ECO:0000313" key="16">
    <source>
        <dbReference type="Proteomes" id="UP000278351"/>
    </source>
</evidence>
<dbReference type="AlphaFoldDB" id="A0A3N4PBL3"/>
<evidence type="ECO:0000256" key="3">
    <source>
        <dbReference type="ARBA" id="ARBA00022452"/>
    </source>
</evidence>
<dbReference type="Pfam" id="PF13715">
    <property type="entry name" value="CarbopepD_reg_2"/>
    <property type="match status" value="1"/>
</dbReference>
<feature type="signal peptide" evidence="12">
    <location>
        <begin position="1"/>
        <end position="20"/>
    </location>
</feature>
<keyword evidence="2 10" id="KW-0813">Transport</keyword>
<keyword evidence="5 12" id="KW-0732">Signal</keyword>
<gene>
    <name evidence="15" type="ORF">EGT74_24175</name>
</gene>
<evidence type="ECO:0000313" key="15">
    <source>
        <dbReference type="EMBL" id="RPE05485.1"/>
    </source>
</evidence>
<dbReference type="InterPro" id="IPR000531">
    <property type="entry name" value="Beta-barrel_TonB"/>
</dbReference>
<protein>
    <submittedName>
        <fullName evidence="15">TonB-dependent receptor</fullName>
    </submittedName>
</protein>
<dbReference type="Gene3D" id="2.40.170.20">
    <property type="entry name" value="TonB-dependent receptor, beta-barrel domain"/>
    <property type="match status" value="1"/>
</dbReference>
<dbReference type="InterPro" id="IPR037066">
    <property type="entry name" value="Plug_dom_sf"/>
</dbReference>
<dbReference type="InterPro" id="IPR012910">
    <property type="entry name" value="Plug_dom"/>
</dbReference>
<accession>A0A3N4PBL3</accession>
<reference evidence="15 16" key="1">
    <citation type="submission" date="2018-11" db="EMBL/GenBank/DDBJ databases">
        <title>Chitinophaga lutea sp.nov., isolate from arsenic contaminated soil.</title>
        <authorList>
            <person name="Zong Y."/>
        </authorList>
    </citation>
    <scope>NUCLEOTIDE SEQUENCE [LARGE SCALE GENOMIC DNA]</scope>
    <source>
        <strain evidence="15 16">ZY74</strain>
    </source>
</reference>
<evidence type="ECO:0000256" key="6">
    <source>
        <dbReference type="ARBA" id="ARBA00023077"/>
    </source>
</evidence>
<evidence type="ECO:0000259" key="13">
    <source>
        <dbReference type="Pfam" id="PF00593"/>
    </source>
</evidence>
<dbReference type="Proteomes" id="UP000278351">
    <property type="component" value="Unassembled WGS sequence"/>
</dbReference>
<keyword evidence="6 11" id="KW-0798">TonB box</keyword>
<proteinExistence type="inferred from homology"/>
<comment type="subcellular location">
    <subcellularLocation>
        <location evidence="1 10">Cell outer membrane</location>
        <topology evidence="1 10">Multi-pass membrane protein</topology>
    </subcellularLocation>
</comment>
<name>A0A3N4PBL3_9BACT</name>
<feature type="domain" description="TonB-dependent receptor-like beta-barrel" evidence="13">
    <location>
        <begin position="366"/>
        <end position="755"/>
    </location>
</feature>
<feature type="chain" id="PRO_5017959527" evidence="12">
    <location>
        <begin position="21"/>
        <end position="789"/>
    </location>
</feature>